<sequence>MLWKPQPHQLTFKVSVNNKDSLTKREVSSQIARLYDPLGIIAPVIAKAKIFMQSLWLQELDWNDNLPTKVLQVWNDFLVKLPAVNEINIPRYILSDDVTKIELHGFSDISERAYGAVLYTRCVTHSGLIQTKLVCSKSRVAPLKRITVPRLELSTALLLVRLMHKIVPVLHLPLDEICL</sequence>
<dbReference type="PANTHER" id="PTHR47331">
    <property type="entry name" value="PHD-TYPE DOMAIN-CONTAINING PROTEIN"/>
    <property type="match status" value="1"/>
</dbReference>
<organism evidence="1 2">
    <name type="scientific">Araneus ventricosus</name>
    <name type="common">Orbweaver spider</name>
    <name type="synonym">Epeira ventricosa</name>
    <dbReference type="NCBI Taxonomy" id="182803"/>
    <lineage>
        <taxon>Eukaryota</taxon>
        <taxon>Metazoa</taxon>
        <taxon>Ecdysozoa</taxon>
        <taxon>Arthropoda</taxon>
        <taxon>Chelicerata</taxon>
        <taxon>Arachnida</taxon>
        <taxon>Araneae</taxon>
        <taxon>Araneomorphae</taxon>
        <taxon>Entelegynae</taxon>
        <taxon>Araneoidea</taxon>
        <taxon>Araneidae</taxon>
        <taxon>Araneus</taxon>
    </lineage>
</organism>
<accession>A0A4Y2LR41</accession>
<evidence type="ECO:0000313" key="1">
    <source>
        <dbReference type="EMBL" id="GBN17072.1"/>
    </source>
</evidence>
<dbReference type="Pfam" id="PF05380">
    <property type="entry name" value="Peptidase_A17"/>
    <property type="match status" value="1"/>
</dbReference>
<dbReference type="AlphaFoldDB" id="A0A4Y2LR41"/>
<dbReference type="OrthoDB" id="6764573at2759"/>
<gene>
    <name evidence="1" type="ORF">AVEN_153819_1</name>
</gene>
<dbReference type="InterPro" id="IPR008042">
    <property type="entry name" value="Retrotrans_Pao"/>
</dbReference>
<dbReference type="EMBL" id="BGPR01006219">
    <property type="protein sequence ID" value="GBN17072.1"/>
    <property type="molecule type" value="Genomic_DNA"/>
</dbReference>
<reference evidence="1 2" key="1">
    <citation type="journal article" date="2019" name="Sci. Rep.">
        <title>Orb-weaving spider Araneus ventricosus genome elucidates the spidroin gene catalogue.</title>
        <authorList>
            <person name="Kono N."/>
            <person name="Nakamura H."/>
            <person name="Ohtoshi R."/>
            <person name="Moran D.A.P."/>
            <person name="Shinohara A."/>
            <person name="Yoshida Y."/>
            <person name="Fujiwara M."/>
            <person name="Mori M."/>
            <person name="Tomita M."/>
            <person name="Arakawa K."/>
        </authorList>
    </citation>
    <scope>NUCLEOTIDE SEQUENCE [LARGE SCALE GENOMIC DNA]</scope>
</reference>
<proteinExistence type="predicted"/>
<keyword evidence="2" id="KW-1185">Reference proteome</keyword>
<name>A0A4Y2LR41_ARAVE</name>
<protein>
    <submittedName>
        <fullName evidence="1">Uncharacterized protein</fullName>
    </submittedName>
</protein>
<comment type="caution">
    <text evidence="1">The sequence shown here is derived from an EMBL/GenBank/DDBJ whole genome shotgun (WGS) entry which is preliminary data.</text>
</comment>
<evidence type="ECO:0000313" key="2">
    <source>
        <dbReference type="Proteomes" id="UP000499080"/>
    </source>
</evidence>
<dbReference type="Proteomes" id="UP000499080">
    <property type="component" value="Unassembled WGS sequence"/>
</dbReference>